<gene>
    <name evidence="1" type="ORF">Amal_02557</name>
</gene>
<name>A0A177G936_9PROT</name>
<accession>A0A177G936</accession>
<dbReference type="Proteomes" id="UP000077349">
    <property type="component" value="Unassembled WGS sequence"/>
</dbReference>
<dbReference type="PATRIC" id="fig|178901.16.peg.2722"/>
<evidence type="ECO:0000313" key="2">
    <source>
        <dbReference type="Proteomes" id="UP000077349"/>
    </source>
</evidence>
<proteinExistence type="predicted"/>
<dbReference type="AlphaFoldDB" id="A0A177G936"/>
<protein>
    <submittedName>
        <fullName evidence="1">Uncharacterized protein</fullName>
    </submittedName>
</protein>
<comment type="caution">
    <text evidence="1">The sequence shown here is derived from an EMBL/GenBank/DDBJ whole genome shotgun (WGS) entry which is preliminary data.</text>
</comment>
<reference evidence="1 2" key="1">
    <citation type="submission" date="2016-03" db="EMBL/GenBank/DDBJ databases">
        <title>Draft genome sequence of Acetobacter malorum CECT 7742, a strain isolated from strawberry vinegar.</title>
        <authorList>
            <person name="Sainz F."/>
            <person name="Mas A."/>
            <person name="Torija M.J."/>
        </authorList>
    </citation>
    <scope>NUCLEOTIDE SEQUENCE [LARGE SCALE GENOMIC DNA]</scope>
    <source>
        <strain evidence="1 2">CECT 7742</strain>
    </source>
</reference>
<sequence>MRLRCILSVLTVLIIFVASVHLRPAGLTCGLTFCTLLLALLSGLRHGVHDAEIMLGMLKIGFSGNTVTRACRIPTMLEIFFKKLLGCPTHTDIRSMAIKNMIPVHRDLTIQMPGSTTTPTAGAMISGSHPFYIHELSQHFPVHGVLHEETVQDYCVKTRFLTEGRIVFRNGLSPAQKKPLLSEKAPWLVRIAAKRRPSLPKG</sequence>
<dbReference type="EMBL" id="LVHD01000018">
    <property type="protein sequence ID" value="OAG76782.1"/>
    <property type="molecule type" value="Genomic_DNA"/>
</dbReference>
<evidence type="ECO:0000313" key="1">
    <source>
        <dbReference type="EMBL" id="OAG76782.1"/>
    </source>
</evidence>
<organism evidence="1 2">
    <name type="scientific">Acetobacter malorum</name>
    <dbReference type="NCBI Taxonomy" id="178901"/>
    <lineage>
        <taxon>Bacteria</taxon>
        <taxon>Pseudomonadati</taxon>
        <taxon>Pseudomonadota</taxon>
        <taxon>Alphaproteobacteria</taxon>
        <taxon>Acetobacterales</taxon>
        <taxon>Acetobacteraceae</taxon>
        <taxon>Acetobacter</taxon>
    </lineage>
</organism>